<keyword evidence="4" id="KW-1185">Reference proteome</keyword>
<dbReference type="AlphaFoldDB" id="K3XJW2"/>
<feature type="compositionally biased region" description="Low complexity" evidence="1">
    <location>
        <begin position="164"/>
        <end position="176"/>
    </location>
</feature>
<feature type="region of interest" description="Disordered" evidence="1">
    <location>
        <begin position="44"/>
        <end position="110"/>
    </location>
</feature>
<dbReference type="STRING" id="4555.K3XJW2"/>
<feature type="region of interest" description="Disordered" evidence="1">
    <location>
        <begin position="155"/>
        <end position="181"/>
    </location>
</feature>
<evidence type="ECO:0000259" key="2">
    <source>
        <dbReference type="PROSITE" id="PS51279"/>
    </source>
</evidence>
<dbReference type="OMA" id="DMREDNA"/>
<sequence>MGFHLLLTCVSLPVGLGLVLLFTKFAFSPLSLSLSRCGDTSASAARADAEANNRRPPGTRGIDSGMASTSSAGDAGGSGSKGVVPDETLTSSANASSSHQESHDVGTKSRVEDIWKKMNSGLPNKMPTPMMTKFSNTAKEKKNKPTNKNWMTVLGLSPSNASTANQSPQNGQQQAQHETSEDAKKLAAAALVAAKNAAAVASGRGKVEITEVRDFAGKDIEIKKLVDANSKEAIEKAKAGGAAPSAVDNILEQIRKKQKLSVLDKTKKDWGEYKEEKGVEEELDAYKKSSNQYLDKQSFLQRADYREFERERDARLSMMAKRKTDMREDNA</sequence>
<accession>K3XJW2</accession>
<proteinExistence type="predicted"/>
<feature type="domain" description="BCNT-C" evidence="2">
    <location>
        <begin position="241"/>
        <end position="321"/>
    </location>
</feature>
<protein>
    <recommendedName>
        <fullName evidence="2">BCNT-C domain-containing protein</fullName>
    </recommendedName>
</protein>
<evidence type="ECO:0000313" key="4">
    <source>
        <dbReference type="Proteomes" id="UP000004995"/>
    </source>
</evidence>
<dbReference type="EMBL" id="AGNK02002958">
    <property type="status" value="NOT_ANNOTATED_CDS"/>
    <property type="molecule type" value="Genomic_DNA"/>
</dbReference>
<dbReference type="Pfam" id="PF07572">
    <property type="entry name" value="BCNT"/>
    <property type="match status" value="1"/>
</dbReference>
<reference evidence="4" key="1">
    <citation type="journal article" date="2012" name="Nat. Biotechnol.">
        <title>Reference genome sequence of the model plant Setaria.</title>
        <authorList>
            <person name="Bennetzen J.L."/>
            <person name="Schmutz J."/>
            <person name="Wang H."/>
            <person name="Percifield R."/>
            <person name="Hawkins J."/>
            <person name="Pontaroli A.C."/>
            <person name="Estep M."/>
            <person name="Feng L."/>
            <person name="Vaughn J.N."/>
            <person name="Grimwood J."/>
            <person name="Jenkins J."/>
            <person name="Barry K."/>
            <person name="Lindquist E."/>
            <person name="Hellsten U."/>
            <person name="Deshpande S."/>
            <person name="Wang X."/>
            <person name="Wu X."/>
            <person name="Mitros T."/>
            <person name="Triplett J."/>
            <person name="Yang X."/>
            <person name="Ye C.Y."/>
            <person name="Mauro-Herrera M."/>
            <person name="Wang L."/>
            <person name="Li P."/>
            <person name="Sharma M."/>
            <person name="Sharma R."/>
            <person name="Ronald P.C."/>
            <person name="Panaud O."/>
            <person name="Kellogg E.A."/>
            <person name="Brutnell T.P."/>
            <person name="Doust A.N."/>
            <person name="Tuskan G.A."/>
            <person name="Rokhsar D."/>
            <person name="Devos K.M."/>
        </authorList>
    </citation>
    <scope>NUCLEOTIDE SEQUENCE [LARGE SCALE GENOMIC DNA]</scope>
    <source>
        <strain evidence="4">cv. Yugu1</strain>
    </source>
</reference>
<evidence type="ECO:0000313" key="3">
    <source>
        <dbReference type="EnsemblPlants" id="KQL05017"/>
    </source>
</evidence>
<organism evidence="3 4">
    <name type="scientific">Setaria italica</name>
    <name type="common">Foxtail millet</name>
    <name type="synonym">Panicum italicum</name>
    <dbReference type="NCBI Taxonomy" id="4555"/>
    <lineage>
        <taxon>Eukaryota</taxon>
        <taxon>Viridiplantae</taxon>
        <taxon>Streptophyta</taxon>
        <taxon>Embryophyta</taxon>
        <taxon>Tracheophyta</taxon>
        <taxon>Spermatophyta</taxon>
        <taxon>Magnoliopsida</taxon>
        <taxon>Liliopsida</taxon>
        <taxon>Poales</taxon>
        <taxon>Poaceae</taxon>
        <taxon>PACMAD clade</taxon>
        <taxon>Panicoideae</taxon>
        <taxon>Panicodae</taxon>
        <taxon>Paniceae</taxon>
        <taxon>Cenchrinae</taxon>
        <taxon>Setaria</taxon>
    </lineage>
</organism>
<dbReference type="PANTHER" id="PTHR48295">
    <property type="entry name" value="CRANIOFACIAL DEVELOPMENT PROTEIN 1"/>
    <property type="match status" value="1"/>
</dbReference>
<dbReference type="Gramene" id="KQL05017">
    <property type="protein sequence ID" value="KQL05017"/>
    <property type="gene ID" value="SETIT_002185mg"/>
</dbReference>
<dbReference type="InParanoid" id="K3XJW2"/>
<name>K3XJW2_SETIT</name>
<dbReference type="FunCoup" id="K3XJW2">
    <property type="interactions" value="1432"/>
</dbReference>
<feature type="compositionally biased region" description="Basic and acidic residues" evidence="1">
    <location>
        <begin position="100"/>
        <end position="110"/>
    </location>
</feature>
<dbReference type="InterPro" id="IPR027124">
    <property type="entry name" value="Swc5/CFDP1/2"/>
</dbReference>
<dbReference type="Proteomes" id="UP000004995">
    <property type="component" value="Unassembled WGS sequence"/>
</dbReference>
<dbReference type="EnsemblPlants" id="KQL05017">
    <property type="protein sequence ID" value="KQL05017"/>
    <property type="gene ID" value="SETIT_002185mg"/>
</dbReference>
<dbReference type="PANTHER" id="PTHR48295:SF1">
    <property type="entry name" value="SWR1-COMPLEX PROTEIN 5"/>
    <property type="match status" value="1"/>
</dbReference>
<dbReference type="InterPro" id="IPR011421">
    <property type="entry name" value="BCNT-C"/>
</dbReference>
<dbReference type="ExpressionAtlas" id="K3XJW2">
    <property type="expression patterns" value="baseline"/>
</dbReference>
<dbReference type="PROSITE" id="PS51279">
    <property type="entry name" value="BCNT_C"/>
    <property type="match status" value="1"/>
</dbReference>
<dbReference type="eggNOG" id="KOG4776">
    <property type="taxonomic scope" value="Eukaryota"/>
</dbReference>
<evidence type="ECO:0000256" key="1">
    <source>
        <dbReference type="SAM" id="MobiDB-lite"/>
    </source>
</evidence>
<reference evidence="3" key="2">
    <citation type="submission" date="2018-08" db="UniProtKB">
        <authorList>
            <consortium name="EnsemblPlants"/>
        </authorList>
    </citation>
    <scope>IDENTIFICATION</scope>
    <source>
        <strain evidence="3">Yugu1</strain>
    </source>
</reference>
<feature type="compositionally biased region" description="Low complexity" evidence="1">
    <location>
        <begin position="64"/>
        <end position="73"/>
    </location>
</feature>